<proteinExistence type="inferred from homology"/>
<sequence>MKLNAQMRTETGTRASKKVRREGSIPAAVYGSSVDTFSVVFNRREFEDVLREVGANGVFTLDVEGDEEYQVFVKEQVNAALKDEIYHADLQAFLKGEKVIMDIPVYLEGDAELEEAVANQSLTEIQIEVAPASAPSEYYVDVSDLEIGDSLTVADLELEGDIEIITELDTTVVSISAPEEIIEVEPGEEAADMPEPELIGASDDDEEDEEEE</sequence>
<dbReference type="CDD" id="cd00495">
    <property type="entry name" value="Ribosomal_L25_TL5_CTC"/>
    <property type="match status" value="1"/>
</dbReference>
<dbReference type="GO" id="GO:0003735">
    <property type="term" value="F:structural constituent of ribosome"/>
    <property type="evidence" value="ECO:0007669"/>
    <property type="project" value="InterPro"/>
</dbReference>
<evidence type="ECO:0000259" key="7">
    <source>
        <dbReference type="Pfam" id="PF01386"/>
    </source>
</evidence>
<evidence type="ECO:0000313" key="9">
    <source>
        <dbReference type="EMBL" id="MDO5456794.1"/>
    </source>
</evidence>
<feature type="compositionally biased region" description="Acidic residues" evidence="6">
    <location>
        <begin position="185"/>
        <end position="195"/>
    </location>
</feature>
<dbReference type="AlphaFoldDB" id="A0AA43RLP3"/>
<dbReference type="InterPro" id="IPR020057">
    <property type="entry name" value="Ribosomal_bL25_b-dom"/>
</dbReference>
<dbReference type="InterPro" id="IPR020930">
    <property type="entry name" value="Ribosomal_uL5_bac-type"/>
</dbReference>
<feature type="compositionally biased region" description="Acidic residues" evidence="6">
    <location>
        <begin position="202"/>
        <end position="212"/>
    </location>
</feature>
<evidence type="ECO:0000313" key="10">
    <source>
        <dbReference type="Proteomes" id="UP001171751"/>
    </source>
</evidence>
<keyword evidence="2 5" id="KW-0694">RNA-binding</keyword>
<evidence type="ECO:0000256" key="5">
    <source>
        <dbReference type="HAMAP-Rule" id="MF_01334"/>
    </source>
</evidence>
<dbReference type="EMBL" id="JAUNQW010000001">
    <property type="protein sequence ID" value="MDO5456794.1"/>
    <property type="molecule type" value="Genomic_DNA"/>
</dbReference>
<gene>
    <name evidence="5" type="primary">rplY</name>
    <name evidence="5" type="synonym">ctc</name>
    <name evidence="9" type="ORF">Q4F26_00475</name>
</gene>
<dbReference type="HAMAP" id="MF_01334">
    <property type="entry name" value="Ribosomal_bL25_CTC"/>
    <property type="match status" value="1"/>
</dbReference>
<dbReference type="Proteomes" id="UP001171751">
    <property type="component" value="Unassembled WGS sequence"/>
</dbReference>
<evidence type="ECO:0000256" key="3">
    <source>
        <dbReference type="ARBA" id="ARBA00022980"/>
    </source>
</evidence>
<evidence type="ECO:0000256" key="6">
    <source>
        <dbReference type="SAM" id="MobiDB-lite"/>
    </source>
</evidence>
<dbReference type="InterPro" id="IPR020056">
    <property type="entry name" value="Rbsml_bL25/Gln-tRNA_synth_N"/>
</dbReference>
<comment type="similarity">
    <text evidence="5">Belongs to the bacterial ribosomal protein bL25 family. CTC subfamily.</text>
</comment>
<comment type="function">
    <text evidence="5">This is one of the proteins that binds to the 5S RNA in the ribosome where it forms part of the central protuberance.</text>
</comment>
<name>A0AA43RLP3_9LACT</name>
<comment type="subunit">
    <text evidence="5">Part of the 50S ribosomal subunit; part of the 5S rRNA/L5/L18/L25 subcomplex. Contacts the 5S rRNA. Binds to the 5S rRNA independently of L5 and L18.</text>
</comment>
<accession>A0AA43RLP3</accession>
<evidence type="ECO:0000259" key="8">
    <source>
        <dbReference type="Pfam" id="PF14693"/>
    </source>
</evidence>
<dbReference type="GO" id="GO:0008097">
    <property type="term" value="F:5S rRNA binding"/>
    <property type="evidence" value="ECO:0007669"/>
    <property type="project" value="InterPro"/>
</dbReference>
<dbReference type="InterPro" id="IPR001021">
    <property type="entry name" value="Ribosomal_bL25_long"/>
</dbReference>
<feature type="domain" description="Large ribosomal subunit protein bL25 beta" evidence="8">
    <location>
        <begin position="98"/>
        <end position="178"/>
    </location>
</feature>
<evidence type="ECO:0000256" key="1">
    <source>
        <dbReference type="ARBA" id="ARBA00022730"/>
    </source>
</evidence>
<dbReference type="GO" id="GO:0006412">
    <property type="term" value="P:translation"/>
    <property type="evidence" value="ECO:0007669"/>
    <property type="project" value="UniProtKB-UniRule"/>
</dbReference>
<keyword evidence="1 5" id="KW-0699">rRNA-binding</keyword>
<dbReference type="InterPro" id="IPR037121">
    <property type="entry name" value="Ribosomal_bL25_C"/>
</dbReference>
<keyword evidence="4 5" id="KW-0687">Ribonucleoprotein</keyword>
<reference evidence="9" key="1">
    <citation type="submission" date="2023-07" db="EMBL/GenBank/DDBJ databases">
        <title>Between Cages and Wild: Unraveling the Impact of Captivity on Animal Microbiomes and Antimicrobial Resistance.</title>
        <authorList>
            <person name="Schmartz G.P."/>
            <person name="Rehner J."/>
            <person name="Schuff M.J."/>
            <person name="Becker S.L."/>
            <person name="Kravczyk M."/>
            <person name="Gurevich A."/>
            <person name="Francke R."/>
            <person name="Mueller R."/>
            <person name="Keller V."/>
            <person name="Keller A."/>
        </authorList>
    </citation>
    <scope>NUCLEOTIDE SEQUENCE</scope>
    <source>
        <strain evidence="9">S39M_St_73</strain>
    </source>
</reference>
<comment type="caution">
    <text evidence="9">The sequence shown here is derived from an EMBL/GenBank/DDBJ whole genome shotgun (WGS) entry which is preliminary data.</text>
</comment>
<dbReference type="Pfam" id="PF01386">
    <property type="entry name" value="Ribosomal_L25p"/>
    <property type="match status" value="1"/>
</dbReference>
<dbReference type="Gene3D" id="2.40.240.10">
    <property type="entry name" value="Ribosomal Protein L25, Chain P"/>
    <property type="match status" value="1"/>
</dbReference>
<keyword evidence="10" id="KW-1185">Reference proteome</keyword>
<organism evidence="9 10">
    <name type="scientific">Atopococcus tabaci</name>
    <dbReference type="NCBI Taxonomy" id="269774"/>
    <lineage>
        <taxon>Bacteria</taxon>
        <taxon>Bacillati</taxon>
        <taxon>Bacillota</taxon>
        <taxon>Bacilli</taxon>
        <taxon>Lactobacillales</taxon>
        <taxon>Carnobacteriaceae</taxon>
        <taxon>Atopococcus</taxon>
    </lineage>
</organism>
<evidence type="ECO:0000256" key="4">
    <source>
        <dbReference type="ARBA" id="ARBA00023274"/>
    </source>
</evidence>
<evidence type="ECO:0000256" key="2">
    <source>
        <dbReference type="ARBA" id="ARBA00022884"/>
    </source>
</evidence>
<dbReference type="InterPro" id="IPR011035">
    <property type="entry name" value="Ribosomal_bL25/Gln-tRNA_synth"/>
</dbReference>
<feature type="region of interest" description="Disordered" evidence="6">
    <location>
        <begin position="185"/>
        <end position="212"/>
    </location>
</feature>
<dbReference type="NCBIfam" id="TIGR00731">
    <property type="entry name" value="bL25_bact_ctc"/>
    <property type="match status" value="1"/>
</dbReference>
<keyword evidence="3 5" id="KW-0689">Ribosomal protein</keyword>
<feature type="domain" description="Large ribosomal subunit protein bL25 L25" evidence="7">
    <location>
        <begin position="3"/>
        <end position="90"/>
    </location>
</feature>
<dbReference type="Pfam" id="PF14693">
    <property type="entry name" value="Ribosomal_TL5_C"/>
    <property type="match status" value="1"/>
</dbReference>
<dbReference type="PANTHER" id="PTHR33284:SF1">
    <property type="entry name" value="RIBOSOMAL PROTEIN L25_GLN-TRNA SYNTHETASE, ANTI-CODON-BINDING DOMAIN-CONTAINING PROTEIN"/>
    <property type="match status" value="1"/>
</dbReference>
<dbReference type="GO" id="GO:0022625">
    <property type="term" value="C:cytosolic large ribosomal subunit"/>
    <property type="evidence" value="ECO:0007669"/>
    <property type="project" value="TreeGrafter"/>
</dbReference>
<dbReference type="PANTHER" id="PTHR33284">
    <property type="entry name" value="RIBOSOMAL PROTEIN L25/GLN-TRNA SYNTHETASE, ANTI-CODON-BINDING DOMAIN-CONTAINING PROTEIN"/>
    <property type="match status" value="1"/>
</dbReference>
<protein>
    <recommendedName>
        <fullName evidence="5">Large ribosomal subunit protein bL25</fullName>
    </recommendedName>
    <alternativeName>
        <fullName evidence="5">General stress protein CTC</fullName>
    </alternativeName>
</protein>
<dbReference type="Gene3D" id="2.170.120.20">
    <property type="entry name" value="Ribosomal protein L25, beta domain"/>
    <property type="match status" value="1"/>
</dbReference>
<dbReference type="InterPro" id="IPR029751">
    <property type="entry name" value="Ribosomal_L25_dom"/>
</dbReference>
<dbReference type="SUPFAM" id="SSF50715">
    <property type="entry name" value="Ribosomal protein L25-like"/>
    <property type="match status" value="1"/>
</dbReference>